<name>T1KZ40_TETUR</name>
<accession>T1KZ40</accession>
<feature type="transmembrane region" description="Helical" evidence="1">
    <location>
        <begin position="7"/>
        <end position="28"/>
    </location>
</feature>
<evidence type="ECO:0000313" key="3">
    <source>
        <dbReference type="Proteomes" id="UP000015104"/>
    </source>
</evidence>
<evidence type="ECO:0000313" key="2">
    <source>
        <dbReference type="EnsemblMetazoa" id="tetur28g00250.1"/>
    </source>
</evidence>
<dbReference type="Proteomes" id="UP000015104">
    <property type="component" value="Unassembled WGS sequence"/>
</dbReference>
<keyword evidence="1" id="KW-0472">Membrane</keyword>
<keyword evidence="1" id="KW-0812">Transmembrane</keyword>
<evidence type="ECO:0000256" key="1">
    <source>
        <dbReference type="SAM" id="Phobius"/>
    </source>
</evidence>
<dbReference type="EnsemblMetazoa" id="tetur28g00250.1">
    <property type="protein sequence ID" value="tetur28g00250.1"/>
    <property type="gene ID" value="tetur28g00250"/>
</dbReference>
<reference evidence="2" key="2">
    <citation type="submission" date="2015-06" db="UniProtKB">
        <authorList>
            <consortium name="EnsemblMetazoa"/>
        </authorList>
    </citation>
    <scope>IDENTIFICATION</scope>
</reference>
<keyword evidence="1" id="KW-1133">Transmembrane helix</keyword>
<reference evidence="3" key="1">
    <citation type="submission" date="2011-08" db="EMBL/GenBank/DDBJ databases">
        <authorList>
            <person name="Rombauts S."/>
        </authorList>
    </citation>
    <scope>NUCLEOTIDE SEQUENCE</scope>
    <source>
        <strain evidence="3">London</strain>
    </source>
</reference>
<sequence length="40" mass="4537">MEEIKHCYSIFIIISLTLFALASSNIVVKLVPSYKYSAFP</sequence>
<proteinExistence type="predicted"/>
<dbReference type="HOGENOM" id="CLU_3300021_0_0_1"/>
<organism evidence="2 3">
    <name type="scientific">Tetranychus urticae</name>
    <name type="common">Two-spotted spider mite</name>
    <dbReference type="NCBI Taxonomy" id="32264"/>
    <lineage>
        <taxon>Eukaryota</taxon>
        <taxon>Metazoa</taxon>
        <taxon>Ecdysozoa</taxon>
        <taxon>Arthropoda</taxon>
        <taxon>Chelicerata</taxon>
        <taxon>Arachnida</taxon>
        <taxon>Acari</taxon>
        <taxon>Acariformes</taxon>
        <taxon>Trombidiformes</taxon>
        <taxon>Prostigmata</taxon>
        <taxon>Eleutherengona</taxon>
        <taxon>Raphignathae</taxon>
        <taxon>Tetranychoidea</taxon>
        <taxon>Tetranychidae</taxon>
        <taxon>Tetranychus</taxon>
    </lineage>
</organism>
<dbReference type="EMBL" id="CAEY01000736">
    <property type="status" value="NOT_ANNOTATED_CDS"/>
    <property type="molecule type" value="Genomic_DNA"/>
</dbReference>
<dbReference type="AlphaFoldDB" id="T1KZ40"/>
<keyword evidence="3" id="KW-1185">Reference proteome</keyword>
<protein>
    <submittedName>
        <fullName evidence="2">Uncharacterized protein</fullName>
    </submittedName>
</protein>